<dbReference type="SUPFAM" id="SSF56235">
    <property type="entry name" value="N-terminal nucleophile aminohydrolases (Ntn hydrolases)"/>
    <property type="match status" value="1"/>
</dbReference>
<dbReference type="AlphaFoldDB" id="A0A1H6FE06"/>
<feature type="region of interest" description="Disordered" evidence="1">
    <location>
        <begin position="191"/>
        <end position="222"/>
    </location>
</feature>
<gene>
    <name evidence="2" type="ORF">MBHS_03519</name>
</gene>
<sequence>MAVIQAAFHHRSASGSYHLTQYTTALEKNQAQADRQLSNHQGFAHQLRRLLVPEAESWESADDVVLHWGDPARHLSPEALVKANLSGCARAVFGRSWIHYHRPTHHLTLAVDTLGLFPILIAQRAFHTYIATDALALSQLLGEQAHADDDALLELLAYGQLLGERSTLAACQHLHAATVYQIDTISKSSLPTPHSGHFQSSGTSSQSVPGAILSSGQPCASS</sequence>
<evidence type="ECO:0000313" key="3">
    <source>
        <dbReference type="Proteomes" id="UP000236724"/>
    </source>
</evidence>
<reference evidence="2 3" key="1">
    <citation type="submission" date="2016-10" db="EMBL/GenBank/DDBJ databases">
        <authorList>
            <person name="de Groot N.N."/>
        </authorList>
    </citation>
    <scope>NUCLEOTIDE SEQUENCE [LARGE SCALE GENOMIC DNA]</scope>
    <source>
        <strain evidence="2">MBHS1</strain>
    </source>
</reference>
<evidence type="ECO:0000313" key="2">
    <source>
        <dbReference type="EMBL" id="SEH07641.1"/>
    </source>
</evidence>
<dbReference type="EMBL" id="FMSV02000537">
    <property type="protein sequence ID" value="SEH07641.1"/>
    <property type="molecule type" value="Genomic_DNA"/>
</dbReference>
<accession>A0A1H6FE06</accession>
<organism evidence="2 3">
    <name type="scientific">Candidatus Venteria ishoeyi</name>
    <dbReference type="NCBI Taxonomy" id="1899563"/>
    <lineage>
        <taxon>Bacteria</taxon>
        <taxon>Pseudomonadati</taxon>
        <taxon>Pseudomonadota</taxon>
        <taxon>Gammaproteobacteria</taxon>
        <taxon>Thiotrichales</taxon>
        <taxon>Thiotrichaceae</taxon>
        <taxon>Venteria</taxon>
    </lineage>
</organism>
<proteinExistence type="predicted"/>
<dbReference type="InterPro" id="IPR029055">
    <property type="entry name" value="Ntn_hydrolases_N"/>
</dbReference>
<keyword evidence="3" id="KW-1185">Reference proteome</keyword>
<name>A0A1H6FE06_9GAMM</name>
<dbReference type="Proteomes" id="UP000236724">
    <property type="component" value="Unassembled WGS sequence"/>
</dbReference>
<evidence type="ECO:0000256" key="1">
    <source>
        <dbReference type="SAM" id="MobiDB-lite"/>
    </source>
</evidence>
<protein>
    <submittedName>
        <fullName evidence="2">Uncharacterized protein</fullName>
    </submittedName>
</protein>